<dbReference type="Gene3D" id="3.30.565.10">
    <property type="entry name" value="Histidine kinase-like ATPase, C-terminal domain"/>
    <property type="match status" value="1"/>
</dbReference>
<evidence type="ECO:0000256" key="8">
    <source>
        <dbReference type="ARBA" id="ARBA00022777"/>
    </source>
</evidence>
<dbReference type="Pfam" id="PF01627">
    <property type="entry name" value="Hpt"/>
    <property type="match status" value="1"/>
</dbReference>
<feature type="region of interest" description="Disordered" evidence="11">
    <location>
        <begin position="260"/>
        <end position="279"/>
    </location>
</feature>
<evidence type="ECO:0000256" key="9">
    <source>
        <dbReference type="ARBA" id="ARBA00022840"/>
    </source>
</evidence>
<name>A0A3B0Z9A9_9ZZZZ</name>
<dbReference type="FunFam" id="2.30.30.40:FF:000048">
    <property type="entry name" value="Chemotaxis protein CheA, putative"/>
    <property type="match status" value="1"/>
</dbReference>
<evidence type="ECO:0000259" key="14">
    <source>
        <dbReference type="PROSITE" id="PS50894"/>
    </source>
</evidence>
<proteinExistence type="predicted"/>
<dbReference type="EC" id="2.7.13.3" evidence="2"/>
<dbReference type="Pfam" id="PF02518">
    <property type="entry name" value="HATPase_c"/>
    <property type="match status" value="1"/>
</dbReference>
<dbReference type="CDD" id="cd00088">
    <property type="entry name" value="HPT"/>
    <property type="match status" value="1"/>
</dbReference>
<evidence type="ECO:0000256" key="10">
    <source>
        <dbReference type="ARBA" id="ARBA00023012"/>
    </source>
</evidence>
<evidence type="ECO:0000259" key="13">
    <source>
        <dbReference type="PROSITE" id="PS50851"/>
    </source>
</evidence>
<dbReference type="SUPFAM" id="SSF47384">
    <property type="entry name" value="Homodimeric domain of signal transducing histidine kinase"/>
    <property type="match status" value="1"/>
</dbReference>
<dbReference type="Gene3D" id="1.10.287.560">
    <property type="entry name" value="Histidine kinase CheA-like, homodimeric domain"/>
    <property type="match status" value="1"/>
</dbReference>
<reference evidence="15" key="1">
    <citation type="submission" date="2018-06" db="EMBL/GenBank/DDBJ databases">
        <authorList>
            <person name="Zhirakovskaya E."/>
        </authorList>
    </citation>
    <scope>NUCLEOTIDE SEQUENCE</scope>
</reference>
<dbReference type="InterPro" id="IPR004358">
    <property type="entry name" value="Sig_transdc_His_kin-like_C"/>
</dbReference>
<dbReference type="PANTHER" id="PTHR43395:SF10">
    <property type="entry name" value="CHEMOTAXIS PROTEIN CHEA"/>
    <property type="match status" value="1"/>
</dbReference>
<evidence type="ECO:0000256" key="6">
    <source>
        <dbReference type="ARBA" id="ARBA00022679"/>
    </source>
</evidence>
<evidence type="ECO:0000313" key="15">
    <source>
        <dbReference type="EMBL" id="VAW84763.1"/>
    </source>
</evidence>
<dbReference type="InterPro" id="IPR008207">
    <property type="entry name" value="Sig_transdc_His_kin_Hpt_dom"/>
</dbReference>
<keyword evidence="4" id="KW-0145">Chemotaxis</keyword>
<evidence type="ECO:0000256" key="5">
    <source>
        <dbReference type="ARBA" id="ARBA00022553"/>
    </source>
</evidence>
<gene>
    <name evidence="15" type="ORF">MNBD_GAMMA17-1564</name>
</gene>
<dbReference type="InterPro" id="IPR004105">
    <property type="entry name" value="CheA-like_dim"/>
</dbReference>
<evidence type="ECO:0000256" key="2">
    <source>
        <dbReference type="ARBA" id="ARBA00012438"/>
    </source>
</evidence>
<keyword evidence="7" id="KW-0547">Nucleotide-binding</keyword>
<dbReference type="InterPro" id="IPR037006">
    <property type="entry name" value="CheA-like_homodim_sf"/>
</dbReference>
<keyword evidence="9" id="KW-0067">ATP-binding</keyword>
<dbReference type="Gene3D" id="2.30.30.40">
    <property type="entry name" value="SH3 Domains"/>
    <property type="match status" value="1"/>
</dbReference>
<evidence type="ECO:0000256" key="7">
    <source>
        <dbReference type="ARBA" id="ARBA00022741"/>
    </source>
</evidence>
<dbReference type="Pfam" id="PF01584">
    <property type="entry name" value="CheW"/>
    <property type="match status" value="1"/>
</dbReference>
<accession>A0A3B0Z9A9</accession>
<dbReference type="InterPro" id="IPR036890">
    <property type="entry name" value="HATPase_C_sf"/>
</dbReference>
<dbReference type="SMART" id="SM00073">
    <property type="entry name" value="HPT"/>
    <property type="match status" value="1"/>
</dbReference>
<evidence type="ECO:0000256" key="3">
    <source>
        <dbReference type="ARBA" id="ARBA00021495"/>
    </source>
</evidence>
<dbReference type="CDD" id="cd16916">
    <property type="entry name" value="HATPase_CheA-like"/>
    <property type="match status" value="1"/>
</dbReference>
<dbReference type="EMBL" id="UOFQ01000006">
    <property type="protein sequence ID" value="VAW84763.1"/>
    <property type="molecule type" value="Genomic_DNA"/>
</dbReference>
<dbReference type="CDD" id="cd00731">
    <property type="entry name" value="CheA_reg"/>
    <property type="match status" value="1"/>
</dbReference>
<dbReference type="Gene3D" id="1.20.120.160">
    <property type="entry name" value="HPT domain"/>
    <property type="match status" value="1"/>
</dbReference>
<feature type="domain" description="HPt" evidence="14">
    <location>
        <begin position="1"/>
        <end position="105"/>
    </location>
</feature>
<organism evidence="15">
    <name type="scientific">hydrothermal vent metagenome</name>
    <dbReference type="NCBI Taxonomy" id="652676"/>
    <lineage>
        <taxon>unclassified sequences</taxon>
        <taxon>metagenomes</taxon>
        <taxon>ecological metagenomes</taxon>
    </lineage>
</organism>
<sequence>MTIDITQFHETFFEESFEGLDIMESGLLNLDIGAADNDTVNSIFRAAHSIKGGSATFGFTEVAEFTHGMETLLDEMRDGSRDVTQSSVDTLLQSVDCLREMLAASRDKTAIDTERAAELKGELEAILGTGNNSAPPDTTKNDEINAVSNESGEREGWQIKFRPHHDMLRTGNDPVRMFRELGELGELSVVVDISQLPILDDLDPEESYLSWELMLKSTVEIEKVKEIFEWVEDECDLEIIEIKEDTPNIAENPKEDIIVTTPTATPPKEASKKPAAGTKVAAHTDNASIRVSIDKVDALINMVGELVITQSMIGQLDCDFDDFDISRMEKLRDGLTLLERNTRELQESVMRIRMLPISFAFNRFPRMVHDLCQKLDKKIEIKMTGEQTELDKTVMEKIGDPLVHLVRNSIDHGIEMPEVRLAAGKPESGTIELNAFHKGGNIIIEIKDDGAGFNKDRIKAKAIEKELISSDENLTDDKIYDLLFQPGFSTAEQLSDISGRGVGMDVVRRNIRELGGNIDVKSEEGHGTTFTIRLPLTLAILDGQLVCVGDQIYITPLVSIVESLQIKKEFVNNIAGQTELYKVRNEYIPIVRMHDMFGVNVKRKILEGGLLVIVEGDGKKVGLLVDELLGQQQVVIKSLETNYKRVGGVSGATILGDGTVALILDVDGLIDLSRNPLTSNHTPESSVREVA</sequence>
<dbReference type="SMART" id="SM01231">
    <property type="entry name" value="H-kinase_dim"/>
    <property type="match status" value="1"/>
</dbReference>
<dbReference type="SMART" id="SM00387">
    <property type="entry name" value="HATPase_c"/>
    <property type="match status" value="1"/>
</dbReference>
<dbReference type="InterPro" id="IPR005467">
    <property type="entry name" value="His_kinase_dom"/>
</dbReference>
<dbReference type="PRINTS" id="PR00344">
    <property type="entry name" value="BCTRLSENSOR"/>
</dbReference>
<dbReference type="Pfam" id="PF02895">
    <property type="entry name" value="H-kinase_dim"/>
    <property type="match status" value="1"/>
</dbReference>
<feature type="domain" description="CheW-like" evidence="13">
    <location>
        <begin position="540"/>
        <end position="675"/>
    </location>
</feature>
<dbReference type="FunFam" id="3.30.565.10:FF:000016">
    <property type="entry name" value="Chemotaxis protein CheA, putative"/>
    <property type="match status" value="1"/>
</dbReference>
<dbReference type="SUPFAM" id="SSF47226">
    <property type="entry name" value="Histidine-containing phosphotransfer domain, HPT domain"/>
    <property type="match status" value="1"/>
</dbReference>
<evidence type="ECO:0000256" key="11">
    <source>
        <dbReference type="SAM" id="MobiDB-lite"/>
    </source>
</evidence>
<dbReference type="PANTHER" id="PTHR43395">
    <property type="entry name" value="SENSOR HISTIDINE KINASE CHEA"/>
    <property type="match status" value="1"/>
</dbReference>
<dbReference type="PROSITE" id="PS50894">
    <property type="entry name" value="HPT"/>
    <property type="match status" value="1"/>
</dbReference>
<dbReference type="SMART" id="SM00260">
    <property type="entry name" value="CheW"/>
    <property type="match status" value="1"/>
</dbReference>
<dbReference type="InterPro" id="IPR036641">
    <property type="entry name" value="HPT_dom_sf"/>
</dbReference>
<keyword evidence="6" id="KW-0808">Transferase</keyword>
<dbReference type="PROSITE" id="PS50851">
    <property type="entry name" value="CHEW"/>
    <property type="match status" value="1"/>
</dbReference>
<keyword evidence="10" id="KW-0902">Two-component regulatory system</keyword>
<dbReference type="InterPro" id="IPR051315">
    <property type="entry name" value="Bact_Chemotaxis_CheA"/>
</dbReference>
<dbReference type="InterPro" id="IPR036097">
    <property type="entry name" value="HisK_dim/P_sf"/>
</dbReference>
<dbReference type="GO" id="GO:0005524">
    <property type="term" value="F:ATP binding"/>
    <property type="evidence" value="ECO:0007669"/>
    <property type="project" value="UniProtKB-KW"/>
</dbReference>
<feature type="domain" description="Histidine kinase" evidence="12">
    <location>
        <begin position="324"/>
        <end position="538"/>
    </location>
</feature>
<dbReference type="SUPFAM" id="SSF50341">
    <property type="entry name" value="CheW-like"/>
    <property type="match status" value="1"/>
</dbReference>
<evidence type="ECO:0000256" key="4">
    <source>
        <dbReference type="ARBA" id="ARBA00022500"/>
    </source>
</evidence>
<dbReference type="InterPro" id="IPR002545">
    <property type="entry name" value="CheW-lke_dom"/>
</dbReference>
<dbReference type="GO" id="GO:0005737">
    <property type="term" value="C:cytoplasm"/>
    <property type="evidence" value="ECO:0007669"/>
    <property type="project" value="InterPro"/>
</dbReference>
<protein>
    <recommendedName>
        <fullName evidence="3">Chemotaxis protein CheA</fullName>
        <ecNumber evidence="2">2.7.13.3</ecNumber>
    </recommendedName>
</protein>
<keyword evidence="5" id="KW-0597">Phosphoprotein</keyword>
<evidence type="ECO:0000259" key="12">
    <source>
        <dbReference type="PROSITE" id="PS50109"/>
    </source>
</evidence>
<keyword evidence="8 15" id="KW-0418">Kinase</keyword>
<comment type="catalytic activity">
    <reaction evidence="1">
        <text>ATP + protein L-histidine = ADP + protein N-phospho-L-histidine.</text>
        <dbReference type="EC" id="2.7.13.3"/>
    </reaction>
</comment>
<dbReference type="SUPFAM" id="SSF55874">
    <property type="entry name" value="ATPase domain of HSP90 chaperone/DNA topoisomerase II/histidine kinase"/>
    <property type="match status" value="1"/>
</dbReference>
<evidence type="ECO:0000256" key="1">
    <source>
        <dbReference type="ARBA" id="ARBA00000085"/>
    </source>
</evidence>
<dbReference type="PROSITE" id="PS50109">
    <property type="entry name" value="HIS_KIN"/>
    <property type="match status" value="1"/>
</dbReference>
<dbReference type="GO" id="GO:0006935">
    <property type="term" value="P:chemotaxis"/>
    <property type="evidence" value="ECO:0007669"/>
    <property type="project" value="UniProtKB-KW"/>
</dbReference>
<dbReference type="AlphaFoldDB" id="A0A3B0Z9A9"/>
<dbReference type="GO" id="GO:0000155">
    <property type="term" value="F:phosphorelay sensor kinase activity"/>
    <property type="evidence" value="ECO:0007669"/>
    <property type="project" value="InterPro"/>
</dbReference>
<dbReference type="InterPro" id="IPR036061">
    <property type="entry name" value="CheW-like_dom_sf"/>
</dbReference>
<dbReference type="InterPro" id="IPR003594">
    <property type="entry name" value="HATPase_dom"/>
</dbReference>